<keyword evidence="7" id="KW-0560">Oxidoreductase</keyword>
<dbReference type="PANTHER" id="PTHR48109">
    <property type="entry name" value="DIHYDROOROTATE DEHYDROGENASE (QUINONE), MITOCHONDRIAL-RELATED"/>
    <property type="match status" value="1"/>
</dbReference>
<dbReference type="SUPFAM" id="SSF51395">
    <property type="entry name" value="FMN-linked oxidoreductases"/>
    <property type="match status" value="1"/>
</dbReference>
<comment type="caution">
    <text evidence="9">The sequence shown here is derived from an EMBL/GenBank/DDBJ whole genome shotgun (WGS) entry which is preliminary data.</text>
</comment>
<accession>A0A558D6N0</accession>
<dbReference type="InterPro" id="IPR012135">
    <property type="entry name" value="Dihydroorotate_DH_1_2"/>
</dbReference>
<dbReference type="PIRSF" id="PIRSF000164">
    <property type="entry name" value="DHO_oxidase"/>
    <property type="match status" value="1"/>
</dbReference>
<dbReference type="Proteomes" id="UP000317355">
    <property type="component" value="Unassembled WGS sequence"/>
</dbReference>
<comment type="cofactor">
    <cofactor evidence="1">
        <name>FMN</name>
        <dbReference type="ChEBI" id="CHEBI:58210"/>
    </cofactor>
</comment>
<dbReference type="UniPathway" id="UPA00070"/>
<evidence type="ECO:0000256" key="1">
    <source>
        <dbReference type="ARBA" id="ARBA00001917"/>
    </source>
</evidence>
<evidence type="ECO:0000256" key="6">
    <source>
        <dbReference type="ARBA" id="ARBA00022975"/>
    </source>
</evidence>
<name>A0A558D6N0_9GAMM</name>
<evidence type="ECO:0000256" key="3">
    <source>
        <dbReference type="ARBA" id="ARBA00004725"/>
    </source>
</evidence>
<feature type="domain" description="Dihydroorotate dehydrogenase catalytic" evidence="8">
    <location>
        <begin position="229"/>
        <end position="289"/>
    </location>
</feature>
<dbReference type="Gene3D" id="3.20.20.70">
    <property type="entry name" value="Aldolase class I"/>
    <property type="match status" value="2"/>
</dbReference>
<dbReference type="PANTHER" id="PTHR48109:SF4">
    <property type="entry name" value="DIHYDROOROTATE DEHYDROGENASE (QUINONE), MITOCHONDRIAL"/>
    <property type="match status" value="1"/>
</dbReference>
<evidence type="ECO:0000256" key="4">
    <source>
        <dbReference type="ARBA" id="ARBA00022630"/>
    </source>
</evidence>
<keyword evidence="5" id="KW-0288">FMN</keyword>
<reference evidence="9 10" key="1">
    <citation type="submission" date="2019-07" db="EMBL/GenBank/DDBJ databases">
        <title>The pathways for chlorine oxyanion respiration interact through the shared metabolite chlorate.</title>
        <authorList>
            <person name="Barnum T.P."/>
            <person name="Cheng Y."/>
            <person name="Hill K.A."/>
            <person name="Lucas L.N."/>
            <person name="Carlson H.K."/>
            <person name="Coates J.D."/>
        </authorList>
    </citation>
    <scope>NUCLEOTIDE SEQUENCE [LARGE SCALE GENOMIC DNA]</scope>
    <source>
        <strain evidence="9">BK-3</strain>
    </source>
</reference>
<dbReference type="GO" id="GO:0005737">
    <property type="term" value="C:cytoplasm"/>
    <property type="evidence" value="ECO:0007669"/>
    <property type="project" value="InterPro"/>
</dbReference>
<evidence type="ECO:0000313" key="9">
    <source>
        <dbReference type="EMBL" id="TVT56672.1"/>
    </source>
</evidence>
<dbReference type="GO" id="GO:0006207">
    <property type="term" value="P:'de novo' pyrimidine nucleobase biosynthetic process"/>
    <property type="evidence" value="ECO:0007669"/>
    <property type="project" value="InterPro"/>
</dbReference>
<dbReference type="InterPro" id="IPR001295">
    <property type="entry name" value="Dihydroorotate_DH_CS"/>
</dbReference>
<dbReference type="InterPro" id="IPR050074">
    <property type="entry name" value="DHO_dehydrogenase"/>
</dbReference>
<sequence length="298" mass="32238">MCGIAMDSLIGPYVRNIPLALAAAKLWALGIGRVHPPLERLGYSRSLMGLSIRNPIGLAAGLDRTGSLLKGTLRAGYGFTEVGSVTVRTLGMTVRNLSRARRQQTDLVVGVNIRSAPDKSEETVIANYITCLHELLPFADYIVLNLNAFISPEHSHRNSEWLERLLSAALNERDLFWQMCGKRIPLAIKFPLAAELSNVHRFLLQLCSEINLDGVVAVAPTALTEPHVCELIRGIKRIVGDVNIISVGGVGSADQVTARMEAGAAAVQVFSSVLKHGPYVSLRLLETLPTSTDTEVPA</sequence>
<proteinExistence type="predicted"/>
<protein>
    <recommendedName>
        <fullName evidence="8">Dihydroorotate dehydrogenase catalytic domain-containing protein</fullName>
    </recommendedName>
</protein>
<evidence type="ECO:0000256" key="7">
    <source>
        <dbReference type="ARBA" id="ARBA00023002"/>
    </source>
</evidence>
<organism evidence="9 10">
    <name type="scientific">Sedimenticola thiotaurini</name>
    <dbReference type="NCBI Taxonomy" id="1543721"/>
    <lineage>
        <taxon>Bacteria</taxon>
        <taxon>Pseudomonadati</taxon>
        <taxon>Pseudomonadota</taxon>
        <taxon>Gammaproteobacteria</taxon>
        <taxon>Chromatiales</taxon>
        <taxon>Sedimenticolaceae</taxon>
        <taxon>Sedimenticola</taxon>
    </lineage>
</organism>
<dbReference type="Pfam" id="PF01180">
    <property type="entry name" value="DHO_dh"/>
    <property type="match status" value="1"/>
</dbReference>
<gene>
    <name evidence="9" type="ORF">FHK82_07185</name>
</gene>
<keyword evidence="6" id="KW-0665">Pyrimidine biosynthesis</keyword>
<dbReference type="EMBL" id="VMRY01000020">
    <property type="protein sequence ID" value="TVT56672.1"/>
    <property type="molecule type" value="Genomic_DNA"/>
</dbReference>
<evidence type="ECO:0000313" key="10">
    <source>
        <dbReference type="Proteomes" id="UP000317355"/>
    </source>
</evidence>
<comment type="function">
    <text evidence="2">Catalyzes the conversion of dihydroorotate to orotate with quinone as electron acceptor.</text>
</comment>
<dbReference type="PROSITE" id="PS00912">
    <property type="entry name" value="DHODEHASE_2"/>
    <property type="match status" value="1"/>
</dbReference>
<comment type="pathway">
    <text evidence="3">Pyrimidine metabolism; UMP biosynthesis via de novo pathway.</text>
</comment>
<dbReference type="AlphaFoldDB" id="A0A558D6N0"/>
<evidence type="ECO:0000259" key="8">
    <source>
        <dbReference type="Pfam" id="PF01180"/>
    </source>
</evidence>
<dbReference type="GO" id="GO:0004152">
    <property type="term" value="F:dihydroorotate dehydrogenase activity"/>
    <property type="evidence" value="ECO:0007669"/>
    <property type="project" value="InterPro"/>
</dbReference>
<dbReference type="InterPro" id="IPR013785">
    <property type="entry name" value="Aldolase_TIM"/>
</dbReference>
<evidence type="ECO:0000256" key="2">
    <source>
        <dbReference type="ARBA" id="ARBA00003125"/>
    </source>
</evidence>
<dbReference type="InterPro" id="IPR005720">
    <property type="entry name" value="Dihydroorotate_DH_cat"/>
</dbReference>
<dbReference type="GO" id="GO:0044205">
    <property type="term" value="P:'de novo' UMP biosynthetic process"/>
    <property type="evidence" value="ECO:0007669"/>
    <property type="project" value="UniProtKB-UniPathway"/>
</dbReference>
<keyword evidence="4" id="KW-0285">Flavoprotein</keyword>
<evidence type="ECO:0000256" key="5">
    <source>
        <dbReference type="ARBA" id="ARBA00022643"/>
    </source>
</evidence>